<evidence type="ECO:0000313" key="2">
    <source>
        <dbReference type="Proteomes" id="UP000092876"/>
    </source>
</evidence>
<protein>
    <submittedName>
        <fullName evidence="1">Uncharacterized protein</fullName>
    </submittedName>
</protein>
<sequence>MFAVLSIEHFVMTIYATDYFCLFDELIQSLNGRLMQGVLSLK</sequence>
<dbReference type="EMBL" id="FLQP01000092">
    <property type="protein sequence ID" value="SBS68378.1"/>
    <property type="molecule type" value="Genomic_DNA"/>
</dbReference>
<reference evidence="2" key="1">
    <citation type="submission" date="2016-06" db="EMBL/GenBank/DDBJ databases">
        <authorList>
            <person name="Rodrigo-Torres Lidia"/>
            <person name="Arahal R.David."/>
        </authorList>
    </citation>
    <scope>NUCLEOTIDE SEQUENCE [LARGE SCALE GENOMIC DNA]</scope>
    <source>
        <strain evidence="2">CECT 7223</strain>
    </source>
</reference>
<dbReference type="Proteomes" id="UP000092876">
    <property type="component" value="Unassembled WGS sequence"/>
</dbReference>
<proteinExistence type="predicted"/>
<gene>
    <name evidence="1" type="ORF">VAT7223_04175</name>
</gene>
<dbReference type="AlphaFoldDB" id="A0A1C3J494"/>
<accession>A0A1C3J494</accession>
<name>A0A1C3J494_9VIBR</name>
<evidence type="ECO:0000313" key="1">
    <source>
        <dbReference type="EMBL" id="SBS68378.1"/>
    </source>
</evidence>
<organism evidence="1 2">
    <name type="scientific">Vibrio atlanticus</name>
    <dbReference type="NCBI Taxonomy" id="693153"/>
    <lineage>
        <taxon>Bacteria</taxon>
        <taxon>Pseudomonadati</taxon>
        <taxon>Pseudomonadota</taxon>
        <taxon>Gammaproteobacteria</taxon>
        <taxon>Vibrionales</taxon>
        <taxon>Vibrionaceae</taxon>
        <taxon>Vibrio</taxon>
    </lineage>
</organism>